<evidence type="ECO:0000313" key="3">
    <source>
        <dbReference type="Proteomes" id="UP000008068"/>
    </source>
</evidence>
<keyword evidence="3" id="KW-1185">Reference proteome</keyword>
<keyword evidence="1" id="KW-0732">Signal</keyword>
<gene>
    <name evidence="2" type="ORF">CAEBREN_01653</name>
</gene>
<evidence type="ECO:0000256" key="1">
    <source>
        <dbReference type="SAM" id="SignalP"/>
    </source>
</evidence>
<reference evidence="3" key="1">
    <citation type="submission" date="2011-07" db="EMBL/GenBank/DDBJ databases">
        <authorList>
            <consortium name="Caenorhabditis brenneri Sequencing and Analysis Consortium"/>
            <person name="Wilson R.K."/>
        </authorList>
    </citation>
    <scope>NUCLEOTIDE SEQUENCE [LARGE SCALE GENOMIC DNA]</scope>
    <source>
        <strain evidence="3">PB2801</strain>
    </source>
</reference>
<protein>
    <submittedName>
        <fullName evidence="2">Uncharacterized protein</fullName>
    </submittedName>
</protein>
<evidence type="ECO:0000313" key="2">
    <source>
        <dbReference type="EMBL" id="EGT57576.1"/>
    </source>
</evidence>
<dbReference type="Proteomes" id="UP000008068">
    <property type="component" value="Unassembled WGS sequence"/>
</dbReference>
<feature type="signal peptide" evidence="1">
    <location>
        <begin position="1"/>
        <end position="17"/>
    </location>
</feature>
<feature type="chain" id="PRO_5003404918" evidence="1">
    <location>
        <begin position="18"/>
        <end position="29"/>
    </location>
</feature>
<dbReference type="HOGENOM" id="CLU_3410917_0_0_1"/>
<sequence length="29" mass="3252">MIALLLLLLFSLHFSDGCLIIGYSEPRES</sequence>
<dbReference type="InParanoid" id="G0NCQ4"/>
<dbReference type="AlphaFoldDB" id="G0NCQ4"/>
<organism evidence="3">
    <name type="scientific">Caenorhabditis brenneri</name>
    <name type="common">Nematode worm</name>
    <dbReference type="NCBI Taxonomy" id="135651"/>
    <lineage>
        <taxon>Eukaryota</taxon>
        <taxon>Metazoa</taxon>
        <taxon>Ecdysozoa</taxon>
        <taxon>Nematoda</taxon>
        <taxon>Chromadorea</taxon>
        <taxon>Rhabditida</taxon>
        <taxon>Rhabditina</taxon>
        <taxon>Rhabditomorpha</taxon>
        <taxon>Rhabditoidea</taxon>
        <taxon>Rhabditidae</taxon>
        <taxon>Peloderinae</taxon>
        <taxon>Caenorhabditis</taxon>
    </lineage>
</organism>
<name>G0NCQ4_CAEBE</name>
<proteinExistence type="predicted"/>
<dbReference type="EMBL" id="GL379863">
    <property type="protein sequence ID" value="EGT57576.1"/>
    <property type="molecule type" value="Genomic_DNA"/>
</dbReference>
<accession>G0NCQ4</accession>